<evidence type="ECO:0000256" key="3">
    <source>
        <dbReference type="ARBA" id="ARBA00022827"/>
    </source>
</evidence>
<proteinExistence type="predicted"/>
<evidence type="ECO:0000313" key="6">
    <source>
        <dbReference type="Proteomes" id="UP001199469"/>
    </source>
</evidence>
<evidence type="ECO:0000256" key="2">
    <source>
        <dbReference type="ARBA" id="ARBA00022630"/>
    </source>
</evidence>
<dbReference type="Gene3D" id="3.50.50.60">
    <property type="entry name" value="FAD/NAD(P)-binding domain"/>
    <property type="match status" value="1"/>
</dbReference>
<evidence type="ECO:0000313" key="5">
    <source>
        <dbReference type="EMBL" id="MCD2197503.1"/>
    </source>
</evidence>
<evidence type="ECO:0000259" key="4">
    <source>
        <dbReference type="Pfam" id="PF01494"/>
    </source>
</evidence>
<reference evidence="5 6" key="1">
    <citation type="submission" date="2021-11" db="EMBL/GenBank/DDBJ databases">
        <title>Draft genome sequence of Actinomycetospora sp. SF1 isolated from the rhizosphere soil.</title>
        <authorList>
            <person name="Duangmal K."/>
            <person name="Chantavorakit T."/>
        </authorList>
    </citation>
    <scope>NUCLEOTIDE SEQUENCE [LARGE SCALE GENOMIC DNA]</scope>
    <source>
        <strain evidence="5 6">TBRC 5722</strain>
    </source>
</reference>
<organism evidence="5 6">
    <name type="scientific">Actinomycetospora endophytica</name>
    <dbReference type="NCBI Taxonomy" id="2291215"/>
    <lineage>
        <taxon>Bacteria</taxon>
        <taxon>Bacillati</taxon>
        <taxon>Actinomycetota</taxon>
        <taxon>Actinomycetes</taxon>
        <taxon>Pseudonocardiales</taxon>
        <taxon>Pseudonocardiaceae</taxon>
        <taxon>Actinomycetospora</taxon>
    </lineage>
</organism>
<dbReference type="Proteomes" id="UP001199469">
    <property type="component" value="Unassembled WGS sequence"/>
</dbReference>
<name>A0ABS8PHI8_9PSEU</name>
<protein>
    <submittedName>
        <fullName evidence="5">FAD-dependent oxidoreductase</fullName>
    </submittedName>
</protein>
<dbReference type="SUPFAM" id="SSF51905">
    <property type="entry name" value="FAD/NAD(P)-binding domain"/>
    <property type="match status" value="1"/>
</dbReference>
<sequence length="477" mass="49924">MTATPDHDVLVSGGGPVGLMVAAELALAGVDVAVIERRTEPDTTIKAGAIVRSAVHALDRRGLLDAALAVQQRVMAEFTRAAPRRSGPPTGGHIAAFPLRLDLLDVPEDGPDDGPMPFMVVIPQHELETILRDRVAELGVPVHRGVDVVGIEPDDAGVTVGLSDGGPRRAAWLVGADGGRSVVRQAAGIGFPGTDPEITGRQALVELADADDLEGGWHHGPDGVWCLGPAPGRILTVEFDGPPADRDAPVSAEELEKSLRRVTGSRARVTAVHSATRWTDNARQASAYRAGRVLLAGDAAHVHPPFGGQGLGLVLSDAMNLGWKLAEVVHGTSGEELLDTYDPERRPAGEAVLELTRAQVALMRPDPKTLALRRYAADLLNTHVGVNAAAALLAGPDVHAPIAGSDDDPLIGRLAPEVRLDDGRRLAEVARDGRFTLVTDGTVAGPGDGRTTTVRASGVRPMLVRPDGVVSRCAPRS</sequence>
<dbReference type="Pfam" id="PF01494">
    <property type="entry name" value="FAD_binding_3"/>
    <property type="match status" value="1"/>
</dbReference>
<comment type="cofactor">
    <cofactor evidence="1">
        <name>FAD</name>
        <dbReference type="ChEBI" id="CHEBI:57692"/>
    </cofactor>
</comment>
<dbReference type="Gene3D" id="3.40.30.120">
    <property type="match status" value="1"/>
</dbReference>
<dbReference type="InterPro" id="IPR036188">
    <property type="entry name" value="FAD/NAD-bd_sf"/>
</dbReference>
<dbReference type="PANTHER" id="PTHR43004:SF19">
    <property type="entry name" value="BINDING MONOOXYGENASE, PUTATIVE (JCVI)-RELATED"/>
    <property type="match status" value="1"/>
</dbReference>
<gene>
    <name evidence="5" type="ORF">LQ327_29445</name>
</gene>
<dbReference type="PRINTS" id="PR00420">
    <property type="entry name" value="RNGMNOXGNASE"/>
</dbReference>
<accession>A0ABS8PHI8</accession>
<comment type="caution">
    <text evidence="5">The sequence shown here is derived from an EMBL/GenBank/DDBJ whole genome shotgun (WGS) entry which is preliminary data.</text>
</comment>
<dbReference type="PANTHER" id="PTHR43004">
    <property type="entry name" value="TRK SYSTEM POTASSIUM UPTAKE PROTEIN"/>
    <property type="match status" value="1"/>
</dbReference>
<dbReference type="RefSeq" id="WP_230739583.1">
    <property type="nucleotide sequence ID" value="NZ_JAJNDB010000008.1"/>
</dbReference>
<keyword evidence="2" id="KW-0285">Flavoprotein</keyword>
<feature type="domain" description="FAD-binding" evidence="4">
    <location>
        <begin position="7"/>
        <end position="354"/>
    </location>
</feature>
<keyword evidence="6" id="KW-1185">Reference proteome</keyword>
<keyword evidence="3" id="KW-0274">FAD</keyword>
<dbReference type="Gene3D" id="3.30.70.2450">
    <property type="match status" value="1"/>
</dbReference>
<evidence type="ECO:0000256" key="1">
    <source>
        <dbReference type="ARBA" id="ARBA00001974"/>
    </source>
</evidence>
<dbReference type="InterPro" id="IPR002938">
    <property type="entry name" value="FAD-bd"/>
</dbReference>
<dbReference type="EMBL" id="JAJNDB010000008">
    <property type="protein sequence ID" value="MCD2197503.1"/>
    <property type="molecule type" value="Genomic_DNA"/>
</dbReference>
<dbReference type="InterPro" id="IPR050641">
    <property type="entry name" value="RIFMO-like"/>
</dbReference>